<dbReference type="AlphaFoldDB" id="A0A1I6IF73"/>
<feature type="domain" description="Putative component of 'biosynthetic module'" evidence="1">
    <location>
        <begin position="508"/>
        <end position="722"/>
    </location>
</feature>
<dbReference type="Proteomes" id="UP000199659">
    <property type="component" value="Unassembled WGS sequence"/>
</dbReference>
<dbReference type="RefSeq" id="WP_092559387.1">
    <property type="nucleotide sequence ID" value="NZ_FOYZ01000002.1"/>
</dbReference>
<sequence>MFEHKEISNLNDFFVELSSRQSKGVFFYRINGFNNEICQFIRKYYEAARVSGVIIEGKIPNPDEKNLSYYNEIMGMNFQMSLGFFTSSLMKWLPRMNDYQRNNVASSIYDSLDSLRKAGKNENMLKNAYIKFMCWLYYKFERIVNQLGEEKIPKILYEGEISSYELMLISVLSNAGCDVVLLQYGGDQSYLKLDPDSVLSNNLAVSDMKAFPETFNLKWIQSEILNAMNNERLYGRRPEISNCTNAWIQGKGLDDIRTSIANRGSDSKLFYNCYCRINGVEDKLTYMNDLYQFQLELKNSKRKVVVVDEIIPQPSMEEINSINRKNYSKQDQMLMDLSNNIQYTANIELQRLMIQSFVDVILDEAKIPGMNLNKLTNKAVYLVCWIKRYQSMLFSNWKMPDISCFIYMGGCKNENEAMFIRFLARLPVDVLILNPNLNCKCCLEDQLLYEQNFVQTLVVNKFPQENSDVHIGTAAYHAERELDTLMYQDSGMYRNQQYTKANTVTLQTMYEEIALLWKEELKYRPHFSIVDEVVNIPAIFAKVSGVKDGVVPQYWSGIKALIEENTFIIKKVPFIEPTAANPMKAHTTEFLKNGKVQKAKIKGNSNYQYGFLREEIQNYILDKLQLLIDQKVIRGTFENGTEYTIVSTVLNLPKDILRMIQKFDFTKKNPKLIYINTGESMIPLEDSILVAFLNLVGFDVAFFVPTGYQNVEKHFSRQLMEEHQIGEYVYDLQIPNWDSITSNTLSNWRKKIFKRGT</sequence>
<feature type="domain" description="Putative component of 'biosynthetic module'" evidence="1">
    <location>
        <begin position="24"/>
        <end position="213"/>
    </location>
</feature>
<gene>
    <name evidence="2" type="ORF">SAMN05661086_00788</name>
</gene>
<dbReference type="STRING" id="37658.SAMN05661086_00788"/>
<dbReference type="Pfam" id="PF14266">
    <property type="entry name" value="YceG_bac"/>
    <property type="match status" value="3"/>
</dbReference>
<evidence type="ECO:0000313" key="2">
    <source>
        <dbReference type="EMBL" id="SFR65333.1"/>
    </source>
</evidence>
<name>A0A1I6IF73_9FIRM</name>
<dbReference type="InterPro" id="IPR025647">
    <property type="entry name" value="YceG_bac"/>
</dbReference>
<organism evidence="2 3">
    <name type="scientific">Anaeromicropila populeti</name>
    <dbReference type="NCBI Taxonomy" id="37658"/>
    <lineage>
        <taxon>Bacteria</taxon>
        <taxon>Bacillati</taxon>
        <taxon>Bacillota</taxon>
        <taxon>Clostridia</taxon>
        <taxon>Lachnospirales</taxon>
        <taxon>Lachnospiraceae</taxon>
        <taxon>Anaeromicropila</taxon>
    </lineage>
</organism>
<dbReference type="EMBL" id="FOYZ01000002">
    <property type="protein sequence ID" value="SFR65333.1"/>
    <property type="molecule type" value="Genomic_DNA"/>
</dbReference>
<dbReference type="OrthoDB" id="2421008at2"/>
<evidence type="ECO:0000313" key="3">
    <source>
        <dbReference type="Proteomes" id="UP000199659"/>
    </source>
</evidence>
<keyword evidence="3" id="KW-1185">Reference proteome</keyword>
<accession>A0A1I6IF73</accession>
<evidence type="ECO:0000259" key="1">
    <source>
        <dbReference type="Pfam" id="PF14266"/>
    </source>
</evidence>
<protein>
    <submittedName>
        <fullName evidence="2">Putative component of 'biosynthetic module</fullName>
    </submittedName>
</protein>
<proteinExistence type="predicted"/>
<reference evidence="2 3" key="1">
    <citation type="submission" date="2016-10" db="EMBL/GenBank/DDBJ databases">
        <authorList>
            <person name="de Groot N.N."/>
        </authorList>
    </citation>
    <scope>NUCLEOTIDE SEQUENCE [LARGE SCALE GENOMIC DNA]</scope>
    <source>
        <strain evidence="2 3">743A</strain>
    </source>
</reference>
<feature type="domain" description="Putative component of 'biosynthetic module'" evidence="1">
    <location>
        <begin position="256"/>
        <end position="487"/>
    </location>
</feature>